<dbReference type="PANTHER" id="PTHR48073">
    <property type="entry name" value="O-SUCCINYLBENZOATE SYNTHASE-RELATED"/>
    <property type="match status" value="1"/>
</dbReference>
<dbReference type="GO" id="GO:0016855">
    <property type="term" value="F:racemase and epimerase activity, acting on amino acids and derivatives"/>
    <property type="evidence" value="ECO:0007669"/>
    <property type="project" value="UniProtKB-UniRule"/>
</dbReference>
<name>A0A7U4M175_9BACT</name>
<dbReference type="SUPFAM" id="SSF51604">
    <property type="entry name" value="Enolase C-terminal domain-like"/>
    <property type="match status" value="1"/>
</dbReference>
<dbReference type="GO" id="GO:0006518">
    <property type="term" value="P:peptide metabolic process"/>
    <property type="evidence" value="ECO:0007669"/>
    <property type="project" value="UniProtKB-ARBA"/>
</dbReference>
<feature type="binding site" evidence="6">
    <location>
        <position position="322"/>
    </location>
    <ligand>
        <name>substrate</name>
    </ligand>
</feature>
<dbReference type="CDD" id="cd03319">
    <property type="entry name" value="L-Ala-DL-Glu_epimerase"/>
    <property type="match status" value="1"/>
</dbReference>
<comment type="similarity">
    <text evidence="1 8">Belongs to the mandelate racemase/muconate lactonizing enzyme family.</text>
</comment>
<evidence type="ECO:0000313" key="11">
    <source>
        <dbReference type="Proteomes" id="UP000034444"/>
    </source>
</evidence>
<dbReference type="SMART" id="SM00922">
    <property type="entry name" value="MR_MLE"/>
    <property type="match status" value="1"/>
</dbReference>
<feature type="binding site" evidence="6">
    <location>
        <position position="294"/>
    </location>
    <ligand>
        <name>substrate</name>
    </ligand>
</feature>
<reference evidence="11" key="2">
    <citation type="journal article" date="2017" name="Stand. Genomic Sci.">
        <title>Complete genome sequence of the sulfur-oxidizing chemolithoautotrophic Sulfurovum lithotrophicum 42BKTT.</title>
        <authorList>
            <person name="Jeon W."/>
            <person name="Priscilla L."/>
            <person name="Park G."/>
            <person name="Lee H."/>
            <person name="Lee N."/>
            <person name="Lee D."/>
            <person name="Kwon H."/>
            <person name="Ahn I."/>
            <person name="Lee C."/>
            <person name="Lee H."/>
            <person name="Ahn J."/>
        </authorList>
    </citation>
    <scope>NUCLEOTIDE SEQUENCE [LARGE SCALE GENOMIC DNA]</scope>
    <source>
        <strain evidence="11">ATCC BAA-797 / 42BKT</strain>
    </source>
</reference>
<keyword evidence="3 7" id="KW-0460">Magnesium</keyword>
<dbReference type="EC" id="5.1.1.-" evidence="8"/>
<dbReference type="InterPro" id="IPR029017">
    <property type="entry name" value="Enolase-like_N"/>
</dbReference>
<dbReference type="InterPro" id="IPR034603">
    <property type="entry name" value="Dipeptide_epimerase"/>
</dbReference>
<dbReference type="SFLD" id="SFLDS00001">
    <property type="entry name" value="Enolase"/>
    <property type="match status" value="1"/>
</dbReference>
<feature type="binding site" evidence="6">
    <location>
        <position position="159"/>
    </location>
    <ligand>
        <name>substrate</name>
    </ligand>
</feature>
<evidence type="ECO:0000256" key="7">
    <source>
        <dbReference type="PIRSR" id="PIRSR634603-3"/>
    </source>
</evidence>
<dbReference type="OrthoDB" id="9782675at2"/>
<dbReference type="RefSeq" id="WP_046551029.1">
    <property type="nucleotide sequence ID" value="NZ_CP011308.1"/>
</dbReference>
<evidence type="ECO:0000256" key="2">
    <source>
        <dbReference type="ARBA" id="ARBA00022723"/>
    </source>
</evidence>
<dbReference type="AlphaFoldDB" id="A0A7U4M175"/>
<dbReference type="InterPro" id="IPR013342">
    <property type="entry name" value="Mandelate_racemase_C"/>
</dbReference>
<dbReference type="EMBL" id="CP011308">
    <property type="protein sequence ID" value="AKF24942.1"/>
    <property type="molecule type" value="Genomic_DNA"/>
</dbReference>
<evidence type="ECO:0000313" key="10">
    <source>
        <dbReference type="EMBL" id="AKF24942.1"/>
    </source>
</evidence>
<evidence type="ECO:0000256" key="6">
    <source>
        <dbReference type="PIRSR" id="PIRSR634603-2"/>
    </source>
</evidence>
<feature type="binding site" evidence="6">
    <location>
        <position position="134"/>
    </location>
    <ligand>
        <name>substrate</name>
    </ligand>
</feature>
<feature type="binding site" evidence="6">
    <location>
        <position position="320"/>
    </location>
    <ligand>
        <name>substrate</name>
    </ligand>
</feature>
<keyword evidence="11" id="KW-1185">Reference proteome</keyword>
<organism evidence="10 11">
    <name type="scientific">Sulfurovum lithotrophicum</name>
    <dbReference type="NCBI Taxonomy" id="206403"/>
    <lineage>
        <taxon>Bacteria</taxon>
        <taxon>Pseudomonadati</taxon>
        <taxon>Campylobacterota</taxon>
        <taxon>Epsilonproteobacteria</taxon>
        <taxon>Campylobacterales</taxon>
        <taxon>Sulfurovaceae</taxon>
        <taxon>Sulfurovum</taxon>
    </lineage>
</organism>
<accession>A0A7U4M175</accession>
<dbReference type="SFLD" id="SFLDF00009">
    <property type="entry name" value="o-succinylbenzoate_synthase"/>
    <property type="match status" value="1"/>
</dbReference>
<protein>
    <recommendedName>
        <fullName evidence="8">Dipeptide epimerase</fullName>
        <ecNumber evidence="8">5.1.1.-</ecNumber>
    </recommendedName>
</protein>
<feature type="binding site" evidence="7">
    <location>
        <position position="217"/>
    </location>
    <ligand>
        <name>Mg(2+)</name>
        <dbReference type="ChEBI" id="CHEBI:18420"/>
    </ligand>
</feature>
<feature type="domain" description="Mandelate racemase/muconate lactonizing enzyme C-terminal" evidence="9">
    <location>
        <begin position="140"/>
        <end position="238"/>
    </location>
</feature>
<dbReference type="PANTHER" id="PTHR48073:SF2">
    <property type="entry name" value="O-SUCCINYLBENZOATE SYNTHASE"/>
    <property type="match status" value="1"/>
</dbReference>
<feature type="active site" description="Proton acceptor; specific for (S)-substrate epimerization" evidence="5">
    <location>
        <position position="266"/>
    </location>
</feature>
<feature type="binding site" evidence="6">
    <location>
        <position position="296"/>
    </location>
    <ligand>
        <name>substrate</name>
    </ligand>
</feature>
<dbReference type="GO" id="GO:0046872">
    <property type="term" value="F:metal ion binding"/>
    <property type="evidence" value="ECO:0007669"/>
    <property type="project" value="UniProtKB-KW"/>
</dbReference>
<evidence type="ECO:0000256" key="8">
    <source>
        <dbReference type="RuleBase" id="RU366006"/>
    </source>
</evidence>
<dbReference type="SUPFAM" id="SSF54826">
    <property type="entry name" value="Enolase N-terminal domain-like"/>
    <property type="match status" value="1"/>
</dbReference>
<dbReference type="Gene3D" id="3.20.20.120">
    <property type="entry name" value="Enolase-like C-terminal domain"/>
    <property type="match status" value="1"/>
</dbReference>
<dbReference type="SFLD" id="SFLDG00180">
    <property type="entry name" value="muconate_cycloisomerase"/>
    <property type="match status" value="1"/>
</dbReference>
<reference evidence="10 11" key="1">
    <citation type="submission" date="2015-04" db="EMBL/GenBank/DDBJ databases">
        <title>Complete genome sequence of Sulfurovum lithotrophicum ATCC BAA-797T.</title>
        <authorList>
            <person name="Ahn J."/>
            <person name="Park G."/>
            <person name="Jeon W."/>
            <person name="Jang Y."/>
            <person name="Jang M."/>
            <person name="Lee H."/>
            <person name="Lee H."/>
        </authorList>
    </citation>
    <scope>NUCLEOTIDE SEQUENCE [LARGE SCALE GENOMIC DNA]</scope>
    <source>
        <strain evidence="11">ATCC BAA-797 / 42BKT</strain>
    </source>
</reference>
<evidence type="ECO:0000256" key="3">
    <source>
        <dbReference type="ARBA" id="ARBA00022842"/>
    </source>
</evidence>
<gene>
    <name evidence="10" type="ORF">YH65_05720</name>
</gene>
<keyword evidence="4 8" id="KW-0413">Isomerase</keyword>
<dbReference type="Pfam" id="PF02746">
    <property type="entry name" value="MR_MLE_N"/>
    <property type="match status" value="1"/>
</dbReference>
<dbReference type="Pfam" id="PF13378">
    <property type="entry name" value="MR_MLE_C"/>
    <property type="match status" value="1"/>
</dbReference>
<comment type="cofactor">
    <cofactor evidence="7 8">
        <name>Mg(2+)</name>
        <dbReference type="ChEBI" id="CHEBI:18420"/>
    </cofactor>
    <text evidence="7 8">Binds 1 Mg(2+) ion per subunit.</text>
</comment>
<sequence>MKISGIRTALLKAPLKNPFVTSLRRVDALEDLVVIIECDDGSIGYGEGAPTPVITGETIGSMRAAIALMEPFLVGREIEEFDTLLDHVHSHIIKNTTAKSALEIALYDLKAKSLSLPLYRMLGGEKRVFETDLTISMGEIDKMIADCLDAVSLGYNSLKIKIGDDPQKDIERIIAIHEALDDSIRLRLDANQGWTAKQSVELLQGIEKRGIIAEFIEQPVAADDIEGLKYIKERVQTPLLADESIFSLKDARRLLELEAIDYVNIKLAKTGGISEALALADLSSDFGVKCMIGCMLEGPISVTAGVHVASAKADVITMLDLDAVSLLASHPVETSVQYDQSQIALSDDLGLGIFGVGELQFL</sequence>
<keyword evidence="2 7" id="KW-0479">Metal-binding</keyword>
<dbReference type="Gene3D" id="3.30.390.10">
    <property type="entry name" value="Enolase-like, N-terminal domain"/>
    <property type="match status" value="1"/>
</dbReference>
<evidence type="ECO:0000256" key="4">
    <source>
        <dbReference type="ARBA" id="ARBA00023235"/>
    </source>
</evidence>
<dbReference type="InterPro" id="IPR013341">
    <property type="entry name" value="Mandelate_racemase_N_dom"/>
</dbReference>
<proteinExistence type="inferred from homology"/>
<dbReference type="InterPro" id="IPR036849">
    <property type="entry name" value="Enolase-like_C_sf"/>
</dbReference>
<evidence type="ECO:0000256" key="1">
    <source>
        <dbReference type="ARBA" id="ARBA00008031"/>
    </source>
</evidence>
<dbReference type="Proteomes" id="UP000034444">
    <property type="component" value="Chromosome"/>
</dbReference>
<feature type="binding site" evidence="7">
    <location>
        <position position="242"/>
    </location>
    <ligand>
        <name>Mg(2+)</name>
        <dbReference type="ChEBI" id="CHEBI:18420"/>
    </ligand>
</feature>
<dbReference type="InterPro" id="IPR029065">
    <property type="entry name" value="Enolase_C-like"/>
</dbReference>
<feature type="binding site" evidence="7">
    <location>
        <position position="189"/>
    </location>
    <ligand>
        <name>Mg(2+)</name>
        <dbReference type="ChEBI" id="CHEBI:18420"/>
    </ligand>
</feature>
<evidence type="ECO:0000259" key="9">
    <source>
        <dbReference type="SMART" id="SM00922"/>
    </source>
</evidence>
<feature type="active site" description="Proton acceptor; specific for (R)-substrate epimerization" evidence="5">
    <location>
        <position position="161"/>
    </location>
</feature>
<dbReference type="KEGG" id="slh:YH65_05720"/>
<feature type="binding site" evidence="6">
    <location>
        <position position="24"/>
    </location>
    <ligand>
        <name>substrate</name>
    </ligand>
</feature>
<dbReference type="FunFam" id="3.30.390.10:FF:000009">
    <property type="entry name" value="Hydrophobic dipeptide epimerase"/>
    <property type="match status" value="1"/>
</dbReference>
<evidence type="ECO:0000256" key="5">
    <source>
        <dbReference type="PIRSR" id="PIRSR634603-1"/>
    </source>
</evidence>